<dbReference type="OrthoDB" id="8678477at2"/>
<dbReference type="EMBL" id="NEVK01000003">
    <property type="protein sequence ID" value="OZI24719.1"/>
    <property type="molecule type" value="Genomic_DNA"/>
</dbReference>
<comment type="similarity">
    <text evidence="1">Belongs to the UPF0065 (bug) family.</text>
</comment>
<evidence type="ECO:0000256" key="2">
    <source>
        <dbReference type="SAM" id="SignalP"/>
    </source>
</evidence>
<dbReference type="Pfam" id="PF03401">
    <property type="entry name" value="TctC"/>
    <property type="match status" value="1"/>
</dbReference>
<dbReference type="CDD" id="cd13578">
    <property type="entry name" value="PBP2_Bug27"/>
    <property type="match status" value="1"/>
</dbReference>
<dbReference type="InterPro" id="IPR005064">
    <property type="entry name" value="BUG"/>
</dbReference>
<dbReference type="SUPFAM" id="SSF53850">
    <property type="entry name" value="Periplasmic binding protein-like II"/>
    <property type="match status" value="1"/>
</dbReference>
<dbReference type="PIRSF" id="PIRSF017082">
    <property type="entry name" value="YflP"/>
    <property type="match status" value="1"/>
</dbReference>
<keyword evidence="2" id="KW-0732">Signal</keyword>
<dbReference type="PANTHER" id="PTHR42928">
    <property type="entry name" value="TRICARBOXYLATE-BINDING PROTEIN"/>
    <property type="match status" value="1"/>
</dbReference>
<reference evidence="4" key="1">
    <citation type="submission" date="2017-05" db="EMBL/GenBank/DDBJ databases">
        <title>Complete and WGS of Bordetella genogroups.</title>
        <authorList>
            <person name="Spilker T."/>
            <person name="Lipuma J."/>
        </authorList>
    </citation>
    <scope>NUCLEOTIDE SEQUENCE [LARGE SCALE GENOMIC DNA]</scope>
    <source>
        <strain evidence="4">AU18089</strain>
    </source>
</reference>
<feature type="signal peptide" evidence="2">
    <location>
        <begin position="1"/>
        <end position="26"/>
    </location>
</feature>
<organism evidence="3 4">
    <name type="scientific">Bordetella genomosp. 7</name>
    <dbReference type="NCBI Taxonomy" id="1416805"/>
    <lineage>
        <taxon>Bacteria</taxon>
        <taxon>Pseudomonadati</taxon>
        <taxon>Pseudomonadota</taxon>
        <taxon>Betaproteobacteria</taxon>
        <taxon>Burkholderiales</taxon>
        <taxon>Alcaligenaceae</taxon>
        <taxon>Bordetella</taxon>
    </lineage>
</organism>
<comment type="caution">
    <text evidence="3">The sequence shown here is derived from an EMBL/GenBank/DDBJ whole genome shotgun (WGS) entry which is preliminary data.</text>
</comment>
<dbReference type="PANTHER" id="PTHR42928:SF5">
    <property type="entry name" value="BLR1237 PROTEIN"/>
    <property type="match status" value="1"/>
</dbReference>
<dbReference type="Gene3D" id="3.40.190.150">
    <property type="entry name" value="Bordetella uptake gene, domain 1"/>
    <property type="match status" value="1"/>
</dbReference>
<keyword evidence="4" id="KW-1185">Reference proteome</keyword>
<dbReference type="AlphaFoldDB" id="A0A261RI70"/>
<evidence type="ECO:0000313" key="3">
    <source>
        <dbReference type="EMBL" id="OZI24719.1"/>
    </source>
</evidence>
<evidence type="ECO:0000256" key="1">
    <source>
        <dbReference type="ARBA" id="ARBA00006987"/>
    </source>
</evidence>
<feature type="chain" id="PRO_5012785777" evidence="2">
    <location>
        <begin position="27"/>
        <end position="321"/>
    </location>
</feature>
<gene>
    <name evidence="3" type="ORF">CAL19_04310</name>
</gene>
<evidence type="ECO:0000313" key="4">
    <source>
        <dbReference type="Proteomes" id="UP000216947"/>
    </source>
</evidence>
<proteinExistence type="inferred from homology"/>
<sequence>MVGLHRIAAACAVIGSMALPPGAAWAQNDAIKLVVGAPPGGTTDTVARSIAQHMSKDLKRTVLVENKPGAGGNIAADYVAKSNPDGRTLLVTFTSFSINATLYRNLPFDPVRDFTPISMLANVPSVLVTRKDFPAKSMEEFVSLVKASPGKYTMALGAIGSSLHLAGERMKMMAGLDILNVPYKGTSPAVNDVLGGQVDMMFASSLNALPHIKSGALKALGVSSPESLAQFPGVPPIGDTIKGFESNAWFALFGPANLPADTLATLNAAARKAVDTPDFRQLLEREAASAVSSTPQELDAFVREDIERYAEIVKFTGATVD</sequence>
<protein>
    <submittedName>
        <fullName evidence="3">MFS transporter</fullName>
    </submittedName>
</protein>
<dbReference type="Gene3D" id="3.40.190.10">
    <property type="entry name" value="Periplasmic binding protein-like II"/>
    <property type="match status" value="1"/>
</dbReference>
<name>A0A261RI70_9BORD</name>
<dbReference type="InterPro" id="IPR042100">
    <property type="entry name" value="Bug_dom1"/>
</dbReference>
<accession>A0A261RI70</accession>
<dbReference type="RefSeq" id="WP_026640269.1">
    <property type="nucleotide sequence ID" value="NZ_NEVI01000006.1"/>
</dbReference>
<dbReference type="Proteomes" id="UP000216947">
    <property type="component" value="Unassembled WGS sequence"/>
</dbReference>